<evidence type="ECO:0000313" key="3">
    <source>
        <dbReference type="EMBL" id="RFU28204.1"/>
    </source>
</evidence>
<name>A0A3E2H485_SCYLI</name>
<dbReference type="InterPro" id="IPR000999">
    <property type="entry name" value="RNase_III_dom"/>
</dbReference>
<dbReference type="SUPFAM" id="SSF69065">
    <property type="entry name" value="RNase III domain-like"/>
    <property type="match status" value="1"/>
</dbReference>
<dbReference type="PROSITE" id="PS50142">
    <property type="entry name" value="RNASE_3_2"/>
    <property type="match status" value="1"/>
</dbReference>
<evidence type="ECO:0000259" key="2">
    <source>
        <dbReference type="PROSITE" id="PS50142"/>
    </source>
</evidence>
<evidence type="ECO:0000256" key="1">
    <source>
        <dbReference type="SAM" id="MobiDB-lite"/>
    </source>
</evidence>
<protein>
    <recommendedName>
        <fullName evidence="2">RNase III domain-containing protein</fullName>
    </recommendedName>
</protein>
<feature type="region of interest" description="Disordered" evidence="1">
    <location>
        <begin position="33"/>
        <end position="64"/>
    </location>
</feature>
<dbReference type="Pfam" id="PF00636">
    <property type="entry name" value="Ribonuclease_3"/>
    <property type="match status" value="1"/>
</dbReference>
<dbReference type="Proteomes" id="UP000258309">
    <property type="component" value="Unassembled WGS sequence"/>
</dbReference>
<dbReference type="OrthoDB" id="67027at2759"/>
<dbReference type="GO" id="GO:0006396">
    <property type="term" value="P:RNA processing"/>
    <property type="evidence" value="ECO:0007669"/>
    <property type="project" value="InterPro"/>
</dbReference>
<dbReference type="AlphaFoldDB" id="A0A3E2H485"/>
<dbReference type="EMBL" id="NCSJ02000172">
    <property type="protein sequence ID" value="RFU28204.1"/>
    <property type="molecule type" value="Genomic_DNA"/>
</dbReference>
<proteinExistence type="predicted"/>
<sequence length="255" mass="28428">MSQSDSNRSSSSSIYSSPSAVASNIRLVNQGADLHDNLSGSPGVHQSRNQLTRTPMEQSPRGQRTELVLQRGIYSSAGIGASQWLQNIETIIQYHFRDPDLLEEALESPGSGITCVGSSHRHLDDGNRGFSIVGEAAMKLVLKDQCYLFQVSNGDARKFMNKMLSRRHLDQLGRKTKIEKYIRPRKPLQPSKRRNILALLKDDVQAEDKSRTVARAMRAIIGAVFYDGGLEAVRKVMGKLDLTFKVPDAYRVHYA</sequence>
<feature type="compositionally biased region" description="Polar residues" evidence="1">
    <location>
        <begin position="38"/>
        <end position="62"/>
    </location>
</feature>
<dbReference type="GO" id="GO:0004525">
    <property type="term" value="F:ribonuclease III activity"/>
    <property type="evidence" value="ECO:0007669"/>
    <property type="project" value="InterPro"/>
</dbReference>
<reference evidence="3 4" key="1">
    <citation type="submission" date="2018-05" db="EMBL/GenBank/DDBJ databases">
        <title>Draft genome sequence of Scytalidium lignicola DSM 105466, a ubiquitous saprotrophic fungus.</title>
        <authorList>
            <person name="Buettner E."/>
            <person name="Gebauer A.M."/>
            <person name="Hofrichter M."/>
            <person name="Liers C."/>
            <person name="Kellner H."/>
        </authorList>
    </citation>
    <scope>NUCLEOTIDE SEQUENCE [LARGE SCALE GENOMIC DNA]</scope>
    <source>
        <strain evidence="3 4">DSM 105466</strain>
    </source>
</reference>
<dbReference type="Gene3D" id="1.10.1520.10">
    <property type="entry name" value="Ribonuclease III domain"/>
    <property type="match status" value="1"/>
</dbReference>
<comment type="caution">
    <text evidence="3">The sequence shown here is derived from an EMBL/GenBank/DDBJ whole genome shotgun (WGS) entry which is preliminary data.</text>
</comment>
<accession>A0A3E2H485</accession>
<keyword evidence="4" id="KW-1185">Reference proteome</keyword>
<gene>
    <name evidence="3" type="ORF">B7463_g8137</name>
</gene>
<feature type="non-terminal residue" evidence="3">
    <location>
        <position position="1"/>
    </location>
</feature>
<organism evidence="3 4">
    <name type="scientific">Scytalidium lignicola</name>
    <name type="common">Hyphomycete</name>
    <dbReference type="NCBI Taxonomy" id="5539"/>
    <lineage>
        <taxon>Eukaryota</taxon>
        <taxon>Fungi</taxon>
        <taxon>Dikarya</taxon>
        <taxon>Ascomycota</taxon>
        <taxon>Pezizomycotina</taxon>
        <taxon>Leotiomycetes</taxon>
        <taxon>Leotiomycetes incertae sedis</taxon>
        <taxon>Scytalidium</taxon>
    </lineage>
</organism>
<evidence type="ECO:0000313" key="4">
    <source>
        <dbReference type="Proteomes" id="UP000258309"/>
    </source>
</evidence>
<feature type="non-terminal residue" evidence="3">
    <location>
        <position position="255"/>
    </location>
</feature>
<feature type="domain" description="RNase III" evidence="2">
    <location>
        <begin position="85"/>
        <end position="229"/>
    </location>
</feature>
<dbReference type="InterPro" id="IPR036389">
    <property type="entry name" value="RNase_III_sf"/>
</dbReference>
<dbReference type="CDD" id="cd00593">
    <property type="entry name" value="RIBOc"/>
    <property type="match status" value="1"/>
</dbReference>